<sequence>MEYLSSRLNSELYWSKNLRHVIRFVYEVGKSFTHNNIKLLSLNRNNLGRTSLKKVISCGNFSLCAAEQINKKTEFKHLKKFKKDRYFHFITNFLLSILTL</sequence>
<evidence type="ECO:0000313" key="2">
    <source>
        <dbReference type="Proteomes" id="UP000276133"/>
    </source>
</evidence>
<protein>
    <submittedName>
        <fullName evidence="1">Uncharacterized protein</fullName>
    </submittedName>
</protein>
<dbReference type="AlphaFoldDB" id="A0A3M7SE37"/>
<proteinExistence type="predicted"/>
<reference evidence="1 2" key="1">
    <citation type="journal article" date="2018" name="Sci. Rep.">
        <title>Genomic signatures of local adaptation to the degree of environmental predictability in rotifers.</title>
        <authorList>
            <person name="Franch-Gras L."/>
            <person name="Hahn C."/>
            <person name="Garcia-Roger E.M."/>
            <person name="Carmona M.J."/>
            <person name="Serra M."/>
            <person name="Gomez A."/>
        </authorList>
    </citation>
    <scope>NUCLEOTIDE SEQUENCE [LARGE SCALE GENOMIC DNA]</scope>
    <source>
        <strain evidence="1">HYR1</strain>
    </source>
</reference>
<dbReference type="Proteomes" id="UP000276133">
    <property type="component" value="Unassembled WGS sequence"/>
</dbReference>
<name>A0A3M7SE37_BRAPC</name>
<comment type="caution">
    <text evidence="1">The sequence shown here is derived from an EMBL/GenBank/DDBJ whole genome shotgun (WGS) entry which is preliminary data.</text>
</comment>
<accession>A0A3M7SE37</accession>
<gene>
    <name evidence="1" type="ORF">BpHYR1_049053</name>
</gene>
<evidence type="ECO:0000313" key="1">
    <source>
        <dbReference type="EMBL" id="RNA34051.1"/>
    </source>
</evidence>
<dbReference type="EMBL" id="REGN01001529">
    <property type="protein sequence ID" value="RNA34051.1"/>
    <property type="molecule type" value="Genomic_DNA"/>
</dbReference>
<keyword evidence="2" id="KW-1185">Reference proteome</keyword>
<organism evidence="1 2">
    <name type="scientific">Brachionus plicatilis</name>
    <name type="common">Marine rotifer</name>
    <name type="synonym">Brachionus muelleri</name>
    <dbReference type="NCBI Taxonomy" id="10195"/>
    <lineage>
        <taxon>Eukaryota</taxon>
        <taxon>Metazoa</taxon>
        <taxon>Spiralia</taxon>
        <taxon>Gnathifera</taxon>
        <taxon>Rotifera</taxon>
        <taxon>Eurotatoria</taxon>
        <taxon>Monogononta</taxon>
        <taxon>Pseudotrocha</taxon>
        <taxon>Ploima</taxon>
        <taxon>Brachionidae</taxon>
        <taxon>Brachionus</taxon>
    </lineage>
</organism>